<dbReference type="PANTHER" id="PTHR40630:SF1">
    <property type="entry name" value="DNA-BINDING PROTEIN"/>
    <property type="match status" value="1"/>
</dbReference>
<protein>
    <recommendedName>
        <fullName evidence="4">DNA-binding protein</fullName>
    </recommendedName>
</protein>
<gene>
    <name evidence="2" type="ORF">HNR02_006202</name>
</gene>
<dbReference type="EMBL" id="JACCFK010000002">
    <property type="protein sequence ID" value="NYI92827.1"/>
    <property type="molecule type" value="Genomic_DNA"/>
</dbReference>
<keyword evidence="3" id="KW-1185">Reference proteome</keyword>
<dbReference type="Pfam" id="PF11338">
    <property type="entry name" value="DUF3140"/>
    <property type="match status" value="1"/>
</dbReference>
<evidence type="ECO:0000313" key="2">
    <source>
        <dbReference type="EMBL" id="NYI92827.1"/>
    </source>
</evidence>
<name>A0A853BE05_9PSEU</name>
<dbReference type="RefSeq" id="WP_179777105.1">
    <property type="nucleotide sequence ID" value="NZ_JACCFK010000002.1"/>
</dbReference>
<accession>A0A853BE05</accession>
<comment type="caution">
    <text evidence="2">The sequence shown here is derived from an EMBL/GenBank/DDBJ whole genome shotgun (WGS) entry which is preliminary data.</text>
</comment>
<dbReference type="Proteomes" id="UP000549616">
    <property type="component" value="Unassembled WGS sequence"/>
</dbReference>
<dbReference type="AlphaFoldDB" id="A0A853BE05"/>
<reference evidence="2 3" key="1">
    <citation type="submission" date="2020-07" db="EMBL/GenBank/DDBJ databases">
        <title>Sequencing the genomes of 1000 actinobacteria strains.</title>
        <authorList>
            <person name="Klenk H.-P."/>
        </authorList>
    </citation>
    <scope>NUCLEOTIDE SEQUENCE [LARGE SCALE GENOMIC DNA]</scope>
    <source>
        <strain evidence="2 3">DSM 104006</strain>
    </source>
</reference>
<proteinExistence type="predicted"/>
<feature type="region of interest" description="Disordered" evidence="1">
    <location>
        <begin position="1"/>
        <end position="36"/>
    </location>
</feature>
<sequence>MDDKDEDETWKQFQDEVNTSARQLEGGGESVGHESGRHIVRILRSKRSDLSAEDYKHMRKMLGFIHRHSAQKPSGEVKDTRWRYSLMNRGHDPLK</sequence>
<dbReference type="InterPro" id="IPR021487">
    <property type="entry name" value="DUF3140"/>
</dbReference>
<evidence type="ECO:0008006" key="4">
    <source>
        <dbReference type="Google" id="ProtNLM"/>
    </source>
</evidence>
<evidence type="ECO:0000256" key="1">
    <source>
        <dbReference type="SAM" id="MobiDB-lite"/>
    </source>
</evidence>
<dbReference type="PANTHER" id="PTHR40630">
    <property type="entry name" value="POSSIBLE DNA-BINDING PROTEIN"/>
    <property type="match status" value="1"/>
</dbReference>
<feature type="compositionally biased region" description="Basic and acidic residues" evidence="1">
    <location>
        <begin position="1"/>
        <end position="14"/>
    </location>
</feature>
<organism evidence="2 3">
    <name type="scientific">Amycolatopsis endophytica</name>
    <dbReference type="NCBI Taxonomy" id="860233"/>
    <lineage>
        <taxon>Bacteria</taxon>
        <taxon>Bacillati</taxon>
        <taxon>Actinomycetota</taxon>
        <taxon>Actinomycetes</taxon>
        <taxon>Pseudonocardiales</taxon>
        <taxon>Pseudonocardiaceae</taxon>
        <taxon>Amycolatopsis</taxon>
    </lineage>
</organism>
<evidence type="ECO:0000313" key="3">
    <source>
        <dbReference type="Proteomes" id="UP000549616"/>
    </source>
</evidence>